<dbReference type="SUPFAM" id="SSF69304">
    <property type="entry name" value="Tricorn protease N-terminal domain"/>
    <property type="match status" value="1"/>
</dbReference>
<organism evidence="1 2">
    <name type="scientific">Salinisphaera japonica YTM-1</name>
    <dbReference type="NCBI Taxonomy" id="1209778"/>
    <lineage>
        <taxon>Bacteria</taxon>
        <taxon>Pseudomonadati</taxon>
        <taxon>Pseudomonadota</taxon>
        <taxon>Gammaproteobacteria</taxon>
        <taxon>Salinisphaerales</taxon>
        <taxon>Salinisphaeraceae</taxon>
        <taxon>Salinisphaera</taxon>
    </lineage>
</organism>
<evidence type="ECO:0000313" key="2">
    <source>
        <dbReference type="Proteomes" id="UP000285310"/>
    </source>
</evidence>
<sequence>MNGWQVEQLTHGTDAGLYHAHSYYDLNVFDAESRRIVAHRMHGVAERALRPDDRITIGLIDTEADGAWTEIGQSSAWSWQQGPMAQWVPGTSLVLWNDRDDATFVTRVLDTVNQTRRTLPIASYVVDPRARFTLGVNMARLDTLRPGYGYCGGAGARLDQRRPREDGVWKQPLDGSAPTLILSLDRAVRFLYSQLGWRDVLDHRVKRYRYWFNHVKIAPDGNRFTVKLRFRSRDAKKGWSDRMGVSLTCGTDGEVLALMTDATSHVIWADNQTLYFWRKRDGVCLYADETPKGRYLRPIAPEVIDYNVHLRYLPGSTHRMVFDTPYRESIDVLIHDEQSEATQTIAHFDNHRPARGQYRCDLHPCPSPDANKIVVTSLDDGARQVYLLRKTA</sequence>
<dbReference type="EMBL" id="AYKG01000045">
    <property type="protein sequence ID" value="ROO25687.1"/>
    <property type="molecule type" value="Genomic_DNA"/>
</dbReference>
<evidence type="ECO:0000313" key="1">
    <source>
        <dbReference type="EMBL" id="ROO25687.1"/>
    </source>
</evidence>
<proteinExistence type="predicted"/>
<reference evidence="1 2" key="1">
    <citation type="submission" date="2013-10" db="EMBL/GenBank/DDBJ databases">
        <title>Salinisphaera japonica YTM-1 Genome Sequencing.</title>
        <authorList>
            <person name="Lai Q."/>
            <person name="Li C."/>
            <person name="Shao Z."/>
        </authorList>
    </citation>
    <scope>NUCLEOTIDE SEQUENCE [LARGE SCALE GENOMIC DNA]</scope>
    <source>
        <strain evidence="1 2">YTM-1</strain>
    </source>
</reference>
<gene>
    <name evidence="1" type="ORF">SAJA_12885</name>
</gene>
<dbReference type="RefSeq" id="WP_123659034.1">
    <property type="nucleotide sequence ID" value="NZ_AYKG01000045.1"/>
</dbReference>
<dbReference type="Proteomes" id="UP000285310">
    <property type="component" value="Unassembled WGS sequence"/>
</dbReference>
<name>A0A423PJB5_9GAMM</name>
<accession>A0A423PJB5</accession>
<comment type="caution">
    <text evidence="1">The sequence shown here is derived from an EMBL/GenBank/DDBJ whole genome shotgun (WGS) entry which is preliminary data.</text>
</comment>
<dbReference type="OrthoDB" id="5174394at2"/>
<dbReference type="AlphaFoldDB" id="A0A423PJB5"/>
<keyword evidence="2" id="KW-1185">Reference proteome</keyword>
<dbReference type="InParanoid" id="A0A423PJB5"/>
<protein>
    <submittedName>
        <fullName evidence="1">Uncharacterized protein</fullName>
    </submittedName>
</protein>